<sequence>MSTSVADLGGWSFLQAITNNSQTTKDYDTKNDKVYVHPLVKRCSSWLSEKSLEMCTESLGSETGSGAIITEITNKDENSLPSLLSDNNNNGPMKQEASKLSEFHVSKKSKNHCRSFPPPLTSISGSSGVHVRPHREAGRLVLEAVPVPSNNSLFHAVRSDGRLMLHLVHDEEATEEEEEEEFEQVLEEKDVEHEAEKEVEEEVATEAEEEEEEGIFEEEDDWNSEVRFGKLPRATRCMEGGHGKRPWEPFWVSTFKLSV</sequence>
<name>A0A2N9H0R2_FAGSY</name>
<dbReference type="EMBL" id="OIVN01002635">
    <property type="protein sequence ID" value="SPD05229.1"/>
    <property type="molecule type" value="Genomic_DNA"/>
</dbReference>
<feature type="region of interest" description="Disordered" evidence="2">
    <location>
        <begin position="187"/>
        <end position="223"/>
    </location>
</feature>
<proteinExistence type="inferred from homology"/>
<protein>
    <recommendedName>
        <fullName evidence="3">FAF domain-containing protein</fullName>
    </recommendedName>
</protein>
<dbReference type="InterPro" id="IPR021410">
    <property type="entry name" value="FAF"/>
</dbReference>
<dbReference type="AlphaFoldDB" id="A0A2N9H0R2"/>
<comment type="similarity">
    <text evidence="1">Belongs to the fantastic four family.</text>
</comment>
<accession>A0A2N9H0R2</accession>
<evidence type="ECO:0000256" key="2">
    <source>
        <dbReference type="SAM" id="MobiDB-lite"/>
    </source>
</evidence>
<feature type="domain" description="FAF" evidence="3">
    <location>
        <begin position="115"/>
        <end position="167"/>
    </location>
</feature>
<evidence type="ECO:0000259" key="3">
    <source>
        <dbReference type="Pfam" id="PF11250"/>
    </source>
</evidence>
<dbReference type="InterPro" id="IPR046431">
    <property type="entry name" value="FAF_dom"/>
</dbReference>
<gene>
    <name evidence="4" type="ORF">FSB_LOCUS33111</name>
</gene>
<dbReference type="PANTHER" id="PTHR33155:SF8">
    <property type="entry name" value="PROTEIN FANTASTIC FOUR 1"/>
    <property type="match status" value="1"/>
</dbReference>
<dbReference type="PANTHER" id="PTHR33155">
    <property type="entry name" value="FANTASTIC FOUR-LIKE PROTEIN (DUF3049)"/>
    <property type="match status" value="1"/>
</dbReference>
<dbReference type="Pfam" id="PF11250">
    <property type="entry name" value="FAF"/>
    <property type="match status" value="1"/>
</dbReference>
<reference evidence="4" key="1">
    <citation type="submission" date="2018-02" db="EMBL/GenBank/DDBJ databases">
        <authorList>
            <person name="Cohen D.B."/>
            <person name="Kent A.D."/>
        </authorList>
    </citation>
    <scope>NUCLEOTIDE SEQUENCE</scope>
</reference>
<feature type="compositionally biased region" description="Acidic residues" evidence="2">
    <location>
        <begin position="197"/>
        <end position="223"/>
    </location>
</feature>
<feature type="compositionally biased region" description="Basic and acidic residues" evidence="2">
    <location>
        <begin position="187"/>
        <end position="196"/>
    </location>
</feature>
<evidence type="ECO:0000313" key="4">
    <source>
        <dbReference type="EMBL" id="SPD05229.1"/>
    </source>
</evidence>
<evidence type="ECO:0000256" key="1">
    <source>
        <dbReference type="ARBA" id="ARBA00008690"/>
    </source>
</evidence>
<feature type="region of interest" description="Disordered" evidence="2">
    <location>
        <begin position="111"/>
        <end position="130"/>
    </location>
</feature>
<organism evidence="4">
    <name type="scientific">Fagus sylvatica</name>
    <name type="common">Beechnut</name>
    <dbReference type="NCBI Taxonomy" id="28930"/>
    <lineage>
        <taxon>Eukaryota</taxon>
        <taxon>Viridiplantae</taxon>
        <taxon>Streptophyta</taxon>
        <taxon>Embryophyta</taxon>
        <taxon>Tracheophyta</taxon>
        <taxon>Spermatophyta</taxon>
        <taxon>Magnoliopsida</taxon>
        <taxon>eudicotyledons</taxon>
        <taxon>Gunneridae</taxon>
        <taxon>Pentapetalae</taxon>
        <taxon>rosids</taxon>
        <taxon>fabids</taxon>
        <taxon>Fagales</taxon>
        <taxon>Fagaceae</taxon>
        <taxon>Fagus</taxon>
    </lineage>
</organism>